<name>A0A5N0VI91_9PSEU</name>
<dbReference type="Pfam" id="PF21274">
    <property type="entry name" value="Rng_hyd_C"/>
    <property type="match status" value="1"/>
</dbReference>
<dbReference type="RefSeq" id="WP_144745578.1">
    <property type="nucleotide sequence ID" value="NZ_VMNW02000003.1"/>
</dbReference>
<dbReference type="Pfam" id="PF01494">
    <property type="entry name" value="FAD_binding_3"/>
    <property type="match status" value="1"/>
</dbReference>
<keyword evidence="6" id="KW-1185">Reference proteome</keyword>
<dbReference type="PRINTS" id="PR00420">
    <property type="entry name" value="RNGMNOXGNASE"/>
</dbReference>
<dbReference type="GO" id="GO:0071949">
    <property type="term" value="F:FAD binding"/>
    <property type="evidence" value="ECO:0007669"/>
    <property type="project" value="InterPro"/>
</dbReference>
<dbReference type="AlphaFoldDB" id="A0A5N0VI91"/>
<evidence type="ECO:0000256" key="2">
    <source>
        <dbReference type="ARBA" id="ARBA00022630"/>
    </source>
</evidence>
<dbReference type="Gene3D" id="3.30.70.2450">
    <property type="match status" value="1"/>
</dbReference>
<reference evidence="5" key="1">
    <citation type="submission" date="2019-09" db="EMBL/GenBank/DDBJ databases">
        <authorList>
            <person name="Teo W.F.A."/>
            <person name="Duangmal K."/>
        </authorList>
    </citation>
    <scope>NUCLEOTIDE SEQUENCE [LARGE SCALE GENOMIC DNA]</scope>
    <source>
        <strain evidence="5">K81G1</strain>
    </source>
</reference>
<dbReference type="Proteomes" id="UP000319769">
    <property type="component" value="Unassembled WGS sequence"/>
</dbReference>
<keyword evidence="2" id="KW-0285">Flavoprotein</keyword>
<sequence>MDVIIAGAGPVGLLLAAELALHDVDVVVLEKLPRPTGFSKAAGLHARSTESMELRGLVDLLTERGRQWFEDGFADRPELLAKLRESGNLPVPGHFAGIQKLRHDLLDTNHPGLLGIPQSALEDALAGHAAHLGAKIQRGKEVLGVEQDDDGVTVHTGDSSLRAEYLVGCDGGRSVVRKLAGFSFPGHEPTTTSWLADIAVPELLGQPAKGHRRTPGGTMLVTPFRILVTEKGVAPHQDPVTVAEVEAAVSRVAGQEIRFRAEPKWISRFTDVTRLAEPYRLGRVLLAGDAAHVHAPSGGQGLNLGLQDAMNLGWKLAAAVAGWAPPGLLDTYGTERRPVAARVLHNTRAQTALAFGADALHDVFAELMDLEQVNRHLGEMITGVNLRYDFGPDNPRVGAFVPAPLRSLLRNGRPVLTGANAEGWQDRVDTAPGDEPMLVRPDGYVVWAGEGPVTDVLTRWFGPPSAS</sequence>
<dbReference type="PANTHER" id="PTHR43004">
    <property type="entry name" value="TRK SYSTEM POTASSIUM UPTAKE PROTEIN"/>
    <property type="match status" value="1"/>
</dbReference>
<dbReference type="InterPro" id="IPR002938">
    <property type="entry name" value="FAD-bd"/>
</dbReference>
<evidence type="ECO:0000256" key="3">
    <source>
        <dbReference type="ARBA" id="ARBA00022827"/>
    </source>
</evidence>
<comment type="caution">
    <text evidence="5">The sequence shown here is derived from an EMBL/GenBank/DDBJ whole genome shotgun (WGS) entry which is preliminary data.</text>
</comment>
<organism evidence="5 6">
    <name type="scientific">Amycolatopsis acidicola</name>
    <dbReference type="NCBI Taxonomy" id="2596893"/>
    <lineage>
        <taxon>Bacteria</taxon>
        <taxon>Bacillati</taxon>
        <taxon>Actinomycetota</taxon>
        <taxon>Actinomycetes</taxon>
        <taxon>Pseudonocardiales</taxon>
        <taxon>Pseudonocardiaceae</taxon>
        <taxon>Amycolatopsis</taxon>
    </lineage>
</organism>
<keyword evidence="3" id="KW-0274">FAD</keyword>
<feature type="domain" description="FAD-binding" evidence="4">
    <location>
        <begin position="2"/>
        <end position="346"/>
    </location>
</feature>
<evidence type="ECO:0000313" key="5">
    <source>
        <dbReference type="EMBL" id="KAA9166097.1"/>
    </source>
</evidence>
<dbReference type="EMBL" id="VMNW02000003">
    <property type="protein sequence ID" value="KAA9166097.1"/>
    <property type="molecule type" value="Genomic_DNA"/>
</dbReference>
<accession>A0A5N0VI91</accession>
<dbReference type="PANTHER" id="PTHR43004:SF19">
    <property type="entry name" value="BINDING MONOOXYGENASE, PUTATIVE (JCVI)-RELATED"/>
    <property type="match status" value="1"/>
</dbReference>
<comment type="cofactor">
    <cofactor evidence="1">
        <name>FAD</name>
        <dbReference type="ChEBI" id="CHEBI:57692"/>
    </cofactor>
</comment>
<gene>
    <name evidence="5" type="ORF">FPZ12_003870</name>
</gene>
<dbReference type="InterPro" id="IPR036188">
    <property type="entry name" value="FAD/NAD-bd_sf"/>
</dbReference>
<evidence type="ECO:0000256" key="1">
    <source>
        <dbReference type="ARBA" id="ARBA00001974"/>
    </source>
</evidence>
<dbReference type="InterPro" id="IPR050641">
    <property type="entry name" value="RIFMO-like"/>
</dbReference>
<dbReference type="Gene3D" id="3.40.30.120">
    <property type="match status" value="1"/>
</dbReference>
<dbReference type="OrthoDB" id="4141215at2"/>
<dbReference type="SUPFAM" id="SSF51905">
    <property type="entry name" value="FAD/NAD(P)-binding domain"/>
    <property type="match status" value="1"/>
</dbReference>
<protein>
    <submittedName>
        <fullName evidence="5">FAD-dependent oxidoreductase</fullName>
    </submittedName>
</protein>
<proteinExistence type="predicted"/>
<dbReference type="Gene3D" id="3.50.50.60">
    <property type="entry name" value="FAD/NAD(P)-binding domain"/>
    <property type="match status" value="1"/>
</dbReference>
<evidence type="ECO:0000313" key="6">
    <source>
        <dbReference type="Proteomes" id="UP000319769"/>
    </source>
</evidence>
<dbReference type="GO" id="GO:0016709">
    <property type="term" value="F:oxidoreductase activity, acting on paired donors, with incorporation or reduction of molecular oxygen, NAD(P)H as one donor, and incorporation of one atom of oxygen"/>
    <property type="evidence" value="ECO:0007669"/>
    <property type="project" value="UniProtKB-ARBA"/>
</dbReference>
<evidence type="ECO:0000259" key="4">
    <source>
        <dbReference type="Pfam" id="PF01494"/>
    </source>
</evidence>